<proteinExistence type="predicted"/>
<organism evidence="1 2">
    <name type="scientific">Paraburkholderia domus</name>
    <dbReference type="NCBI Taxonomy" id="2793075"/>
    <lineage>
        <taxon>Bacteria</taxon>
        <taxon>Pseudomonadati</taxon>
        <taxon>Pseudomonadota</taxon>
        <taxon>Betaproteobacteria</taxon>
        <taxon>Burkholderiales</taxon>
        <taxon>Burkholderiaceae</taxon>
        <taxon>Paraburkholderia</taxon>
    </lineage>
</organism>
<reference evidence="1" key="1">
    <citation type="submission" date="2021-02" db="EMBL/GenBank/DDBJ databases">
        <authorList>
            <person name="Vanwijnsberghe S."/>
        </authorList>
    </citation>
    <scope>NUCLEOTIDE SEQUENCE</scope>
    <source>
        <strain evidence="1">R-70211</strain>
    </source>
</reference>
<dbReference type="Gene3D" id="1.20.120.330">
    <property type="entry name" value="Nucleotidyltransferases domain 2"/>
    <property type="match status" value="1"/>
</dbReference>
<evidence type="ECO:0000313" key="2">
    <source>
        <dbReference type="Proteomes" id="UP000675121"/>
    </source>
</evidence>
<comment type="caution">
    <text evidence="1">The sequence shown here is derived from an EMBL/GenBank/DDBJ whole genome shotgun (WGS) entry which is preliminary data.</text>
</comment>
<accession>A0A9N8MK77</accession>
<dbReference type="RefSeq" id="WP_201138718.1">
    <property type="nucleotide sequence ID" value="NZ_CAJNAS010000001.1"/>
</dbReference>
<evidence type="ECO:0000313" key="1">
    <source>
        <dbReference type="EMBL" id="CAE6855683.1"/>
    </source>
</evidence>
<sequence length="163" mass="18125">MEIVAQHLQQEALHRTNAMERDYFGRSAFNRYYYATFLQVKTGLGGLRVEWSTMAHAGIPEVLRGTVQRELKQGRTRAQRASDQEVVALCSRALAAVADLAKLMEKGYATRVTADYHPEIPVDFSGGQSFKLNTIGVDDARAWPNRAQVLVGAITSAWKQVNA</sequence>
<dbReference type="EMBL" id="CAJNAS010000001">
    <property type="protein sequence ID" value="CAE6855683.1"/>
    <property type="molecule type" value="Genomic_DNA"/>
</dbReference>
<name>A0A9N8MK77_9BURK</name>
<dbReference type="AlphaFoldDB" id="A0A9N8MK77"/>
<gene>
    <name evidence="1" type="ORF">R70211_00151</name>
</gene>
<dbReference type="Proteomes" id="UP000675121">
    <property type="component" value="Unassembled WGS sequence"/>
</dbReference>
<keyword evidence="2" id="KW-1185">Reference proteome</keyword>
<protein>
    <submittedName>
        <fullName evidence="1">Uncharacterized protein</fullName>
    </submittedName>
</protein>